<dbReference type="PATRIC" id="fig|1286094.4.peg.2470"/>
<organism evidence="8 9">
    <name type="scientific">Streptomyces aurantiacus JA 4570</name>
    <dbReference type="NCBI Taxonomy" id="1286094"/>
    <lineage>
        <taxon>Bacteria</taxon>
        <taxon>Bacillati</taxon>
        <taxon>Actinomycetota</taxon>
        <taxon>Actinomycetes</taxon>
        <taxon>Kitasatosporales</taxon>
        <taxon>Streptomycetaceae</taxon>
        <taxon>Streptomyces</taxon>
        <taxon>Streptomyces aurantiacus group</taxon>
    </lineage>
</organism>
<dbReference type="NCBIfam" id="TIGR01733">
    <property type="entry name" value="AA-adenyl-dom"/>
    <property type="match status" value="2"/>
</dbReference>
<dbReference type="FunFam" id="3.40.50.12780:FF:000012">
    <property type="entry name" value="Non-ribosomal peptide synthetase"/>
    <property type="match status" value="1"/>
</dbReference>
<evidence type="ECO:0000313" key="9">
    <source>
        <dbReference type="Proteomes" id="UP000014629"/>
    </source>
</evidence>
<evidence type="ECO:0000256" key="1">
    <source>
        <dbReference type="ARBA" id="ARBA00001957"/>
    </source>
</evidence>
<comment type="cofactor">
    <cofactor evidence="1">
        <name>pantetheine 4'-phosphate</name>
        <dbReference type="ChEBI" id="CHEBI:47942"/>
    </cofactor>
</comment>
<evidence type="ECO:0000256" key="3">
    <source>
        <dbReference type="ARBA" id="ARBA00022553"/>
    </source>
</evidence>
<evidence type="ECO:0000256" key="2">
    <source>
        <dbReference type="ARBA" id="ARBA00022450"/>
    </source>
</evidence>
<keyword evidence="3" id="KW-0597">Phosphoprotein</keyword>
<gene>
    <name evidence="8" type="ORF">STRAU_2497</name>
</gene>
<proteinExistence type="predicted"/>
<dbReference type="InterPro" id="IPR025110">
    <property type="entry name" value="AMP-bd_C"/>
</dbReference>
<keyword evidence="5" id="KW-0045">Antibiotic biosynthesis</keyword>
<dbReference type="InterPro" id="IPR010060">
    <property type="entry name" value="NRPS_synth"/>
</dbReference>
<dbReference type="Gene3D" id="3.30.300.30">
    <property type="match status" value="2"/>
</dbReference>
<evidence type="ECO:0000256" key="6">
    <source>
        <dbReference type="SAM" id="MobiDB-lite"/>
    </source>
</evidence>
<dbReference type="NCBIfam" id="TIGR01720">
    <property type="entry name" value="NRPS-para261"/>
    <property type="match status" value="1"/>
</dbReference>
<dbReference type="InterPro" id="IPR009081">
    <property type="entry name" value="PP-bd_ACP"/>
</dbReference>
<protein>
    <submittedName>
        <fullName evidence="8">Putative Linear gramicidin synthase subunit C</fullName>
    </submittedName>
</protein>
<feature type="domain" description="Carrier" evidence="7">
    <location>
        <begin position="1532"/>
        <end position="1606"/>
    </location>
</feature>
<dbReference type="InterPro" id="IPR020806">
    <property type="entry name" value="PKS_PP-bd"/>
</dbReference>
<dbReference type="InterPro" id="IPR042099">
    <property type="entry name" value="ANL_N_sf"/>
</dbReference>
<dbReference type="Gene3D" id="3.30.559.10">
    <property type="entry name" value="Chloramphenicol acetyltransferase-like domain"/>
    <property type="match status" value="5"/>
</dbReference>
<dbReference type="GO" id="GO:0043041">
    <property type="term" value="P:amino acid activation for nonribosomal peptide biosynthetic process"/>
    <property type="evidence" value="ECO:0007669"/>
    <property type="project" value="TreeGrafter"/>
</dbReference>
<feature type="region of interest" description="Disordered" evidence="6">
    <location>
        <begin position="2313"/>
        <end position="2338"/>
    </location>
</feature>
<keyword evidence="4" id="KW-0677">Repeat</keyword>
<dbReference type="InterPro" id="IPR045851">
    <property type="entry name" value="AMP-bd_C_sf"/>
</dbReference>
<dbReference type="PANTHER" id="PTHR45527:SF1">
    <property type="entry name" value="FATTY ACID SYNTHASE"/>
    <property type="match status" value="1"/>
</dbReference>
<dbReference type="CDD" id="cd19540">
    <property type="entry name" value="LCL_NRPS-like"/>
    <property type="match status" value="2"/>
</dbReference>
<dbReference type="SUPFAM" id="SSF47336">
    <property type="entry name" value="ACP-like"/>
    <property type="match status" value="3"/>
</dbReference>
<dbReference type="GO" id="GO:0009239">
    <property type="term" value="P:enterobactin biosynthetic process"/>
    <property type="evidence" value="ECO:0007669"/>
    <property type="project" value="TreeGrafter"/>
</dbReference>
<dbReference type="Gene3D" id="3.40.50.12780">
    <property type="entry name" value="N-terminal domain of ligase-like"/>
    <property type="match status" value="2"/>
</dbReference>
<dbReference type="PROSITE" id="PS50075">
    <property type="entry name" value="CARRIER"/>
    <property type="match status" value="3"/>
</dbReference>
<evidence type="ECO:0000256" key="4">
    <source>
        <dbReference type="ARBA" id="ARBA00022737"/>
    </source>
</evidence>
<dbReference type="Pfam" id="PF00550">
    <property type="entry name" value="PP-binding"/>
    <property type="match status" value="3"/>
</dbReference>
<dbReference type="InterPro" id="IPR020845">
    <property type="entry name" value="AMP-binding_CS"/>
</dbReference>
<keyword evidence="2" id="KW-0596">Phosphopantetheine</keyword>
<keyword evidence="9" id="KW-1185">Reference proteome</keyword>
<dbReference type="Pfam" id="PF00668">
    <property type="entry name" value="Condensation"/>
    <property type="match status" value="5"/>
</dbReference>
<dbReference type="Pfam" id="PF13193">
    <property type="entry name" value="AMP-binding_C"/>
    <property type="match status" value="2"/>
</dbReference>
<dbReference type="GO" id="GO:0009366">
    <property type="term" value="C:enterobactin synthetase complex"/>
    <property type="evidence" value="ECO:0007669"/>
    <property type="project" value="TreeGrafter"/>
</dbReference>
<dbReference type="PROSITE" id="PS00455">
    <property type="entry name" value="AMP_BINDING"/>
    <property type="match status" value="1"/>
</dbReference>
<dbReference type="SUPFAM" id="SSF52777">
    <property type="entry name" value="CoA-dependent acyltransferases"/>
    <property type="match status" value="10"/>
</dbReference>
<accession>S4ASP2</accession>
<feature type="region of interest" description="Disordered" evidence="6">
    <location>
        <begin position="3131"/>
        <end position="3158"/>
    </location>
</feature>
<dbReference type="InterPro" id="IPR006162">
    <property type="entry name" value="Ppantetheine_attach_site"/>
</dbReference>
<dbReference type="InterPro" id="IPR023213">
    <property type="entry name" value="CAT-like_dom_sf"/>
</dbReference>
<dbReference type="RefSeq" id="WP_016640626.1">
    <property type="nucleotide sequence ID" value="NZ_AOPZ01000098.1"/>
</dbReference>
<feature type="compositionally biased region" description="Pro residues" evidence="6">
    <location>
        <begin position="3141"/>
        <end position="3150"/>
    </location>
</feature>
<evidence type="ECO:0000256" key="5">
    <source>
        <dbReference type="ARBA" id="ARBA00023194"/>
    </source>
</evidence>
<feature type="region of interest" description="Disordered" evidence="6">
    <location>
        <begin position="1499"/>
        <end position="1533"/>
    </location>
</feature>
<feature type="domain" description="Carrier" evidence="7">
    <location>
        <begin position="3056"/>
        <end position="3133"/>
    </location>
</feature>
<dbReference type="FunFam" id="3.40.50.980:FF:000002">
    <property type="entry name" value="Enterobactin synthetase component F"/>
    <property type="match status" value="1"/>
</dbReference>
<dbReference type="InterPro" id="IPR000873">
    <property type="entry name" value="AMP-dep_synth/lig_dom"/>
</dbReference>
<dbReference type="GO" id="GO:0008610">
    <property type="term" value="P:lipid biosynthetic process"/>
    <property type="evidence" value="ECO:0007669"/>
    <property type="project" value="UniProtKB-ARBA"/>
</dbReference>
<dbReference type="GO" id="GO:0031177">
    <property type="term" value="F:phosphopantetheine binding"/>
    <property type="evidence" value="ECO:0007669"/>
    <property type="project" value="InterPro"/>
</dbReference>
<feature type="compositionally biased region" description="Basic and acidic residues" evidence="6">
    <location>
        <begin position="568"/>
        <end position="589"/>
    </location>
</feature>
<dbReference type="PROSITE" id="PS00012">
    <property type="entry name" value="PHOSPHOPANTETHEINE"/>
    <property type="match status" value="3"/>
</dbReference>
<evidence type="ECO:0000259" key="7">
    <source>
        <dbReference type="PROSITE" id="PS50075"/>
    </source>
</evidence>
<reference evidence="8 9" key="1">
    <citation type="submission" date="2013-02" db="EMBL/GenBank/DDBJ databases">
        <title>Draft Genome Sequence of Streptomyces aurantiacus, Which Produces Setomimycin.</title>
        <authorList>
            <person name="Gruening B.A."/>
            <person name="Praeg A."/>
            <person name="Erxleben A."/>
            <person name="Guenther S."/>
            <person name="Mueller M."/>
        </authorList>
    </citation>
    <scope>NUCLEOTIDE SEQUENCE [LARGE SCALE GENOMIC DNA]</scope>
    <source>
        <strain evidence="8 9">JA 4570</strain>
    </source>
</reference>
<feature type="domain" description="Carrier" evidence="7">
    <location>
        <begin position="966"/>
        <end position="1040"/>
    </location>
</feature>
<dbReference type="FunFam" id="3.40.50.980:FF:000001">
    <property type="entry name" value="Non-ribosomal peptide synthetase"/>
    <property type="match status" value="1"/>
</dbReference>
<dbReference type="FunFam" id="2.30.38.10:FF:000001">
    <property type="entry name" value="Non-ribosomal peptide synthetase PvdI"/>
    <property type="match status" value="1"/>
</dbReference>
<dbReference type="Gene3D" id="1.10.1200.10">
    <property type="entry name" value="ACP-like"/>
    <property type="match status" value="3"/>
</dbReference>
<dbReference type="SMART" id="SM00823">
    <property type="entry name" value="PKS_PP"/>
    <property type="match status" value="3"/>
</dbReference>
<dbReference type="InterPro" id="IPR010071">
    <property type="entry name" value="AA_adenyl_dom"/>
</dbReference>
<comment type="caution">
    <text evidence="8">The sequence shown here is derived from an EMBL/GenBank/DDBJ whole genome shotgun (WGS) entry which is preliminary data.</text>
</comment>
<dbReference type="GO" id="GO:0005829">
    <property type="term" value="C:cytosol"/>
    <property type="evidence" value="ECO:0007669"/>
    <property type="project" value="TreeGrafter"/>
</dbReference>
<dbReference type="EMBL" id="AOPZ01000098">
    <property type="protein sequence ID" value="EPH44437.1"/>
    <property type="molecule type" value="Genomic_DNA"/>
</dbReference>
<name>S4ASP2_9ACTN</name>
<dbReference type="PANTHER" id="PTHR45527">
    <property type="entry name" value="NONRIBOSOMAL PEPTIDE SYNTHETASE"/>
    <property type="match status" value="1"/>
</dbReference>
<dbReference type="Proteomes" id="UP000014629">
    <property type="component" value="Unassembled WGS sequence"/>
</dbReference>
<dbReference type="OrthoDB" id="2472181at2"/>
<dbReference type="Pfam" id="PF00501">
    <property type="entry name" value="AMP-binding"/>
    <property type="match status" value="2"/>
</dbReference>
<dbReference type="GO" id="GO:0047527">
    <property type="term" value="F:2,3-dihydroxybenzoate-serine ligase activity"/>
    <property type="evidence" value="ECO:0007669"/>
    <property type="project" value="TreeGrafter"/>
</dbReference>
<dbReference type="Gene3D" id="3.30.559.30">
    <property type="entry name" value="Nonribosomal peptide synthetase, condensation domain"/>
    <property type="match status" value="5"/>
</dbReference>
<dbReference type="InterPro" id="IPR001242">
    <property type="entry name" value="Condensation_dom"/>
</dbReference>
<dbReference type="SUPFAM" id="SSF56801">
    <property type="entry name" value="Acetyl-CoA synthetase-like"/>
    <property type="match status" value="2"/>
</dbReference>
<sequence length="3595" mass="386142">MRSEEGRNLSAAQAGLWFGQELDPTGLRYVVGQYVHIHGPVDADRFEQALRVVVDGSETLRVRFANTPDGARQFVEAVPDWALRRIDVSGAERPMEAAARFIEAQYEKPFDLSVAPLFEHSLIRASQTDHLWCLRLHHLLFDGVGVATFIRRVASTYSALCSGQPVDDGVFDRVETLLTEDARYRASARFRDDAAFWAEKLAGLDDAPVLAQGPVPPGSFGHLRRSARLDPDPWVRLRAKAEAWDVQWPSLVCAATAMLLHADSGQRDVVLGLSVPGRVGRAARSALGTAANVVPLRLAVDPARPVADLARAASTEITAVLRHQRYRLEDIVRDVGALADGRRIVGPTVNLMSMDADLEFAGHRATVHEGSPGQSDELSIGVYDNGEAALRVDIDASATQYTEQDITAHQRRLLTALTAIADAPDALTTGRLALTDAPARPTGSAARPSGTLVDLFERQARARGDATAVVHDGEALSYRQLDDRANEVARRIAGRGVRPGRSVAIALPRSLDLVVAILGVLKAGAAYVPLNPSYPAERLLATLTDAAPALLITRGHDAPPAPDIPVLRLDEPSAPDSERQPARRPRPDDPAYTIFTSGSTGRPKGAVVTHANVARLLTSTEQEFRFGADDVWTLFHSTAFDFSVWELWGALLHGGRLVVVGEDTARSPDEFLDLLVREEVTVLNQTPSAFTQLAEADARRPAVGDRLALRYVIFGGEALEPWRLLDWYARHADTAPRLVNMYGITETTVHVTARHLGVDAAAAGAGSLIGTPLPDLRVHVLDAALRPVPPGLPGEMYVSGAGVARGYHGLSGLTAQRFVADPFAAPGERMYRSGDLARRREDGGLEYLGRADRQVKIRGFRIEPGEVEAALSGLPGIKAAAVLATEDLPGDRRLAGYVVADATGSAAPDPRVIRDAVAARLPAHMVPSVVHLVDALPLTPNGKLDQRRLRALRPGRTERAAPAPDDELDALVHGLFADVLGVGGDTVSLDDSFFALGGDSLSANRLAQRLADASGTPVSVRDVFASPTVTGLADLVRHPDSGTAAAARPLTAVPRPTRVPASYAQRRLWFLHRMEGRATTYLVPLAVRMKGPVDTEALRAAFDDIQERHESLRTLFPDTGEEPSQLVLERPTTPFTVRNVPASALDAELRAEASRGFDLTTELPWRTTLFTSGADEHALLTVLHHIVADEHSLRTLARDLSTAYGARTQGLAPAWPPLAVQYADYALWERERLGSAEKPDSRLATELDHWRRTLDGLPDALCLPMDHEPAPAPAHRGDAVTFAWEPELGRRITALAAARGATPFMVLHAAVACLLSRLGAGTDIPVGTVTAGRDTAGVDDLIGFFAETVVLRTDLAGSPGFADVVDRARQTDLSAFAHQVPFDRVVDAVHPPRVLGRHPLFQVMVMLHSGEQAVPALTGLRCTPVELSRSMAKFDLLFEFTQNAVGGFDGVLEYNADAYKRGTVELFLRVLRRLVDAVLDAPQRPFDSVAVLDAEERAALRPATPPPPTTPAPATLAPAPPAATRPAGSGRAPEVPGTDLLVSLFGALLGTEHVGPDDDFFRLGGDSILAIRLVNRARAAGVLISPRDVFEQPTPAALVRAAEPSSLPARSGTPEEAVGEFPRTPIMRRLAELGEPGDTFAQSVVCRVPSDATEATLLTALQTLLDHHDALRLVAPDSQDTESTLRIQSPGAVRAEACFSRVPTDDVQAEAERQRPPARRRLSAREGALLRAVWLDDGSGGRLLVVIHHLAVDAVSWRILLPDLAAAHAAAVAGRPAVLPPVPTPLRTWARRLAEATPSEAETRWWTEATACNLLGRRPLDPSRDTVGDTTTLRFSLGPEATRALLTAVPQRFHAGVPEILLAALSVALHHRSDQSADGPFLVDIEGHGRDLDLDEVADLDNSRTVGWFTVIHPVPLDARVDDWDGMTAHGTGLDAAAKRVKERLRTVPHKGVGYGLLRYGPDPEVRARLAAAASIGFNYLGRFDTGDGPGADGGAWEPLPGSLRGEADAALPVAHALEIDAFVEPGDHGPHFSFACTWAGGVLDRTEVDGLARAWRAVLATFVEHYADTAEGEHTPSDFPLVSVTQAHIDHLEAEMGPLAELLPTAPLQSGLLFHSLTAPTDAADHSAPTGAVDHTAPTDAADLHDPYVVQLVLTLHGDVDPERLRAAAESLLRRHPHLGGAFRMDEGTDPLCVIPSRVELPWRTLDPASGPVPAARLREHLTEDRWPFPLHQPPLLRFTLARTGARRWSLAFTHHHVLLDGWSVPILFHELFALYHGTALPPAPVYRRHLAWLASQDADRAQDAWRRELDGAEPTRVGGAGAHTRPEPHARPEPSTLRTFTLPQETTAALTARAAHHGLTVNTLVETAWALVLGHLTGQDDVVFGVTVAGRPVGLDGAEEMVGLLINTVPARVRIDAAAPLQDLAAAVQAARVRLLDHEHLGLAAIEAAAGTSDLFDTLLVFENYPLESEDFSAAEGSLRVTGVDVHDATHYPLAVAVLPRAGRLDFRFYLQPGRLARFGDIEDIWRLVADACRALAEQDTLRVRDLDLLGPERRGRLLARGRGQATPVPSHSLPQAFEAIVHADPGRPALWTADRPISYGQLNSRANRLAHHLRRRGVRPGTPVGLRLERSVEVAVAFLALAKLGSVCVPLRQDLPPTAVRELLHHAGAELLLDGLADAEAEAATEPATDPGLHVPPDAPACLMFTSGSTGMSKGVAVTHGNIVARAHDRAFRGDAHERVLFHSSHTWDPVVYELWTPLLTGRQVVLAPAGDLGLDDYAAVITEGRVTAAWFTAGLFDLITEQAPGILGALRQVSTGGDVVSPAAVRRARQANPGLRVINYYGPVETTTFALGHPIPEGPFDDQPLPIGRPIDNTSVSLLDAALRPVAPGVPGEIYVAGAGLTSGYHRAPALTAERFVADPHGAPGSRLYRTGDLGRWDESGRLHFLGRVDRQLKVNGFRVDPGEIEAALCREPEVAAAAVAAHTAGSGKTLTAYVVPRTAVDPAELRARLAARLPGYLVPASIVTVGALPLTANGKVDTAALPAPAANGAHGPRTPRQEVIAALFAEALGVGVDSVATDADFFALGGNSLAAMRLVSRLRAALDARVTMRDLFDAPTVGALDRRLADTPQTPTAHPALPPRSPSSPRPGETPLSPAQERLWTIHYLAGHQPDYLTTTALDLRGEIDTAALRAALQDVVARHEILRTVYPYTEQGPVQRILPPESAPLDLMGANVTEDGLDAAIEAQLRTGFDLLSRPPLRIRLLRVAADRHVLLLVMHHIAVDGESLVPLLRDLAAAYGSRLQDEPPTWPAAAPQYADYAQWLHTRMGDEAEPGSLAASQAGYWRAAVSGLPDELALPLDRPRAAVADKRAAGVTFSVTATTHERMHRIARDCGASGYMIWHAALVAALARMGAGQDIPVGVVVSGRDTQALDGLVGCAVHTVVLRADASGRPTYRELIGQVRDRLLAAHDHKEYPFDRLVELVNPERSLARHPLFQVAVTYTALRGHETLGFPGLAAQFRPVPVPHTDFDLLFQLSEQPDLGGITGTLIYATELFDRATAERISAEVSRALTAMTRNVDDHLPSVPPRTA</sequence>
<dbReference type="CDD" id="cd17643">
    <property type="entry name" value="A_NRPS_Cytc1-like"/>
    <property type="match status" value="1"/>
</dbReference>
<dbReference type="InterPro" id="IPR036736">
    <property type="entry name" value="ACP-like_sf"/>
</dbReference>
<evidence type="ECO:0000313" key="8">
    <source>
        <dbReference type="EMBL" id="EPH44437.1"/>
    </source>
</evidence>
<feature type="region of interest" description="Disordered" evidence="6">
    <location>
        <begin position="554"/>
        <end position="603"/>
    </location>
</feature>